<dbReference type="PANTHER" id="PTHR32322">
    <property type="entry name" value="INNER MEMBRANE TRANSPORTER"/>
    <property type="match status" value="1"/>
</dbReference>
<dbReference type="PANTHER" id="PTHR32322:SF18">
    <property type="entry name" value="S-ADENOSYLMETHIONINE_S-ADENOSYLHOMOCYSTEINE TRANSPORTER"/>
    <property type="match status" value="1"/>
</dbReference>
<proteinExistence type="predicted"/>
<evidence type="ECO:0000313" key="9">
    <source>
        <dbReference type="Proteomes" id="UP000034176"/>
    </source>
</evidence>
<dbReference type="Pfam" id="PF00892">
    <property type="entry name" value="EamA"/>
    <property type="match status" value="1"/>
</dbReference>
<evidence type="ECO:0000256" key="1">
    <source>
        <dbReference type="ARBA" id="ARBA00004651"/>
    </source>
</evidence>
<dbReference type="STRING" id="1618434.UR52_C0017G0001"/>
<comment type="subcellular location">
    <subcellularLocation>
        <location evidence="1">Cell membrane</location>
        <topology evidence="1">Multi-pass membrane protein</topology>
    </subcellularLocation>
</comment>
<comment type="caution">
    <text evidence="8">The sequence shown here is derived from an EMBL/GenBank/DDBJ whole genome shotgun (WGS) entry which is preliminary data.</text>
</comment>
<sequence>TVCWSFYTIASRYLITSKNYSPVTLSTATFAGCAIFFGILTFIFPHRSILKALEQPLNLGLILYISTIATVFTFLLYQWAIKYSSAGTASLGNYLQPVFTIFFSMMLIGENVTLSFIFGALLVFLGLILVSSKKAVLVFNRLNK</sequence>
<dbReference type="SUPFAM" id="SSF103481">
    <property type="entry name" value="Multidrug resistance efflux transporter EmrE"/>
    <property type="match status" value="1"/>
</dbReference>
<feature type="transmembrane region" description="Helical" evidence="6">
    <location>
        <begin position="23"/>
        <end position="45"/>
    </location>
</feature>
<feature type="non-terminal residue" evidence="8">
    <location>
        <position position="1"/>
    </location>
</feature>
<name>A0A0G0D601_9BACT</name>
<evidence type="ECO:0000256" key="5">
    <source>
        <dbReference type="ARBA" id="ARBA00023136"/>
    </source>
</evidence>
<dbReference type="EMBL" id="LBPN01000017">
    <property type="protein sequence ID" value="KKP58685.1"/>
    <property type="molecule type" value="Genomic_DNA"/>
</dbReference>
<feature type="domain" description="EamA" evidence="7">
    <location>
        <begin position="2"/>
        <end position="131"/>
    </location>
</feature>
<organism evidence="8 9">
    <name type="scientific">Candidatus Gottesmanbacteria bacterium GW2011_GWA1_34_13</name>
    <dbReference type="NCBI Taxonomy" id="1618434"/>
    <lineage>
        <taxon>Bacteria</taxon>
        <taxon>Candidatus Gottesmaniibacteriota</taxon>
    </lineage>
</organism>
<dbReference type="InterPro" id="IPR050638">
    <property type="entry name" value="AA-Vitamin_Transporters"/>
</dbReference>
<dbReference type="InterPro" id="IPR037185">
    <property type="entry name" value="EmrE-like"/>
</dbReference>
<keyword evidence="5 6" id="KW-0472">Membrane</keyword>
<evidence type="ECO:0000256" key="3">
    <source>
        <dbReference type="ARBA" id="ARBA00022692"/>
    </source>
</evidence>
<evidence type="ECO:0000256" key="6">
    <source>
        <dbReference type="SAM" id="Phobius"/>
    </source>
</evidence>
<dbReference type="Proteomes" id="UP000034176">
    <property type="component" value="Unassembled WGS sequence"/>
</dbReference>
<feature type="transmembrane region" description="Helical" evidence="6">
    <location>
        <begin position="101"/>
        <end position="130"/>
    </location>
</feature>
<dbReference type="AlphaFoldDB" id="A0A0G0D601"/>
<evidence type="ECO:0000259" key="7">
    <source>
        <dbReference type="Pfam" id="PF00892"/>
    </source>
</evidence>
<accession>A0A0G0D601</accession>
<keyword evidence="2" id="KW-1003">Cell membrane</keyword>
<keyword evidence="3 6" id="KW-0812">Transmembrane</keyword>
<evidence type="ECO:0000256" key="4">
    <source>
        <dbReference type="ARBA" id="ARBA00022989"/>
    </source>
</evidence>
<reference evidence="8 9" key="1">
    <citation type="journal article" date="2015" name="Nature">
        <title>rRNA introns, odd ribosomes, and small enigmatic genomes across a large radiation of phyla.</title>
        <authorList>
            <person name="Brown C.T."/>
            <person name="Hug L.A."/>
            <person name="Thomas B.C."/>
            <person name="Sharon I."/>
            <person name="Castelle C.J."/>
            <person name="Singh A."/>
            <person name="Wilkins M.J."/>
            <person name="Williams K.H."/>
            <person name="Banfield J.F."/>
        </authorList>
    </citation>
    <scope>NUCLEOTIDE SEQUENCE [LARGE SCALE GENOMIC DNA]</scope>
</reference>
<gene>
    <name evidence="8" type="ORF">UR52_C0017G0001</name>
</gene>
<evidence type="ECO:0000313" key="8">
    <source>
        <dbReference type="EMBL" id="KKP58685.1"/>
    </source>
</evidence>
<keyword evidence="4 6" id="KW-1133">Transmembrane helix</keyword>
<dbReference type="GO" id="GO:0005886">
    <property type="term" value="C:plasma membrane"/>
    <property type="evidence" value="ECO:0007669"/>
    <property type="project" value="UniProtKB-SubCell"/>
</dbReference>
<feature type="transmembrane region" description="Helical" evidence="6">
    <location>
        <begin position="57"/>
        <end position="81"/>
    </location>
</feature>
<dbReference type="InterPro" id="IPR000620">
    <property type="entry name" value="EamA_dom"/>
</dbReference>
<protein>
    <recommendedName>
        <fullName evidence="7">EamA domain-containing protein</fullName>
    </recommendedName>
</protein>
<evidence type="ECO:0000256" key="2">
    <source>
        <dbReference type="ARBA" id="ARBA00022475"/>
    </source>
</evidence>